<dbReference type="Proteomes" id="UP000319374">
    <property type="component" value="Chromosome"/>
</dbReference>
<dbReference type="EMBL" id="AP019736">
    <property type="protein sequence ID" value="BBL06397.1"/>
    <property type="molecule type" value="Genomic_DNA"/>
</dbReference>
<feature type="domain" description="SGNH hydrolase-type esterase" evidence="1">
    <location>
        <begin position="179"/>
        <end position="355"/>
    </location>
</feature>
<dbReference type="InterPro" id="IPR036514">
    <property type="entry name" value="SGNH_hydro_sf"/>
</dbReference>
<evidence type="ECO:0000313" key="3">
    <source>
        <dbReference type="EMBL" id="BBL06397.1"/>
    </source>
</evidence>
<name>A0A4Y1WZF9_9BACT</name>
<proteinExistence type="predicted"/>
<organism evidence="3 4">
    <name type="scientific">Alistipes dispar</name>
    <dbReference type="NCBI Taxonomy" id="2585119"/>
    <lineage>
        <taxon>Bacteria</taxon>
        <taxon>Pseudomonadati</taxon>
        <taxon>Bacteroidota</taxon>
        <taxon>Bacteroidia</taxon>
        <taxon>Bacteroidales</taxon>
        <taxon>Rikenellaceae</taxon>
        <taxon>Alistipes</taxon>
    </lineage>
</organism>
<dbReference type="PANTHER" id="PTHR30383:SF29">
    <property type="entry name" value="SGNH HYDROLASE-TYPE ESTERASE DOMAIN-CONTAINING PROTEIN"/>
    <property type="match status" value="1"/>
</dbReference>
<evidence type="ECO:0000259" key="1">
    <source>
        <dbReference type="Pfam" id="PF14606"/>
    </source>
</evidence>
<accession>A0A4Y1WZF9</accession>
<sequence>MKKNLICFFLLAGLLFPFSVLSQLVYHEGSSFPVYGKSRESTFGRYTRLPGSVADFARRPVWDLGLHSAGLAVRFRSNSTTISVRWTNTFCNSMNHMAPTGVRGLDLYAWVDGGWRFVNCARPGSGKTTESRIVSDMVPEEREYMLYLPLYDGIDSLSIGVDSCAMIGAPRLSYPVREHPIVFYGTSILQGGCSSRPGMAHTNILSRRLNREAINLGFSGNGQLDYEIAHLMAEVDAGVFVLDFVPNVTVEQIETKLLPFYRILRDRHPDTPIVFVEDPVFPHTFFDVQAAASVRRLNAALAEHYRRLRESGERNIYYVSSEDMLGDDGEATVDGIHFTDLGMMRYADLLYPVLRRVLK</sequence>
<dbReference type="InterPro" id="IPR051532">
    <property type="entry name" value="Ester_Hydrolysis_Enzymes"/>
</dbReference>
<dbReference type="Gene3D" id="2.60.120.260">
    <property type="entry name" value="Galactose-binding domain-like"/>
    <property type="match status" value="1"/>
</dbReference>
<dbReference type="Pfam" id="PF14606">
    <property type="entry name" value="Lipase_GDSL_3"/>
    <property type="match status" value="1"/>
</dbReference>
<dbReference type="SUPFAM" id="SSF52266">
    <property type="entry name" value="SGNH hydrolase"/>
    <property type="match status" value="1"/>
</dbReference>
<dbReference type="InterPro" id="IPR013830">
    <property type="entry name" value="SGNH_hydro"/>
</dbReference>
<dbReference type="InterPro" id="IPR032740">
    <property type="entry name" value="GxDLY"/>
</dbReference>
<dbReference type="PANTHER" id="PTHR30383">
    <property type="entry name" value="THIOESTERASE 1/PROTEASE 1/LYSOPHOSPHOLIPASE L1"/>
    <property type="match status" value="1"/>
</dbReference>
<dbReference type="GO" id="GO:0016788">
    <property type="term" value="F:hydrolase activity, acting on ester bonds"/>
    <property type="evidence" value="ECO:0007669"/>
    <property type="project" value="UniProtKB-ARBA"/>
</dbReference>
<keyword evidence="4" id="KW-1185">Reference proteome</keyword>
<evidence type="ECO:0000313" key="4">
    <source>
        <dbReference type="Proteomes" id="UP000319374"/>
    </source>
</evidence>
<reference evidence="4" key="1">
    <citation type="submission" date="2019-06" db="EMBL/GenBank/DDBJ databases">
        <title>Alistipes onderdonkii subsp. vulgaris subsp. nov., Alistipes dispar sp. nov. and Alistipes communis sp. nov., isolated from human faeces, and creation of Alistipes onderdonkii subsp. onderdonkii subsp. nov.</title>
        <authorList>
            <person name="Sakamoto M."/>
            <person name="Ikeyama N."/>
            <person name="Ogata Y."/>
            <person name="Suda W."/>
            <person name="Iino T."/>
            <person name="Hattori M."/>
            <person name="Ohkuma M."/>
        </authorList>
    </citation>
    <scope>NUCLEOTIDE SEQUENCE [LARGE SCALE GENOMIC DNA]</scope>
    <source>
        <strain evidence="4">5CPEGH6</strain>
    </source>
</reference>
<dbReference type="CDD" id="cd01844">
    <property type="entry name" value="SGNH_hydrolase_like_6"/>
    <property type="match status" value="1"/>
</dbReference>
<protein>
    <submittedName>
        <fullName evidence="3">Hydrolase</fullName>
    </submittedName>
</protein>
<dbReference type="OrthoDB" id="5624617at2"/>
<dbReference type="GeneID" id="98673013"/>
<dbReference type="Pfam" id="PF14607">
    <property type="entry name" value="GxDLY"/>
    <property type="match status" value="1"/>
</dbReference>
<dbReference type="RefSeq" id="WP_141428221.1">
    <property type="nucleotide sequence ID" value="NZ_AP019736.1"/>
</dbReference>
<dbReference type="AlphaFoldDB" id="A0A4Y1WZF9"/>
<dbReference type="KEGG" id="ada:A5CPEGH6_10350"/>
<dbReference type="Gene3D" id="3.40.50.1110">
    <property type="entry name" value="SGNH hydrolase"/>
    <property type="match status" value="1"/>
</dbReference>
<feature type="domain" description="SGNH hydrolase-type esterase N-terminal" evidence="2">
    <location>
        <begin position="30"/>
        <end position="166"/>
    </location>
</feature>
<evidence type="ECO:0000259" key="2">
    <source>
        <dbReference type="Pfam" id="PF14607"/>
    </source>
</evidence>
<keyword evidence="3" id="KW-0378">Hydrolase</keyword>
<gene>
    <name evidence="3" type="ORF">A5CPEGH6_10350</name>
</gene>